<protein>
    <recommendedName>
        <fullName evidence="1">ATP-dependent DNA helicase</fullName>
        <ecNumber evidence="1">5.6.2.3</ecNumber>
    </recommendedName>
</protein>
<dbReference type="GO" id="GO:0043139">
    <property type="term" value="F:5'-3' DNA helicase activity"/>
    <property type="evidence" value="ECO:0007669"/>
    <property type="project" value="UniProtKB-EC"/>
</dbReference>
<keyword evidence="1" id="KW-0378">Hydrolase</keyword>
<comment type="cofactor">
    <cofactor evidence="1">
        <name>Mg(2+)</name>
        <dbReference type="ChEBI" id="CHEBI:18420"/>
    </cofactor>
</comment>
<dbReference type="InterPro" id="IPR049163">
    <property type="entry name" value="Pif1-like_2B_dom"/>
</dbReference>
<proteinExistence type="inferred from homology"/>
<keyword evidence="1" id="KW-0233">DNA recombination</keyword>
<dbReference type="InterPro" id="IPR027417">
    <property type="entry name" value="P-loop_NTPase"/>
</dbReference>
<feature type="compositionally biased region" description="Basic residues" evidence="2">
    <location>
        <begin position="1"/>
        <end position="14"/>
    </location>
</feature>
<keyword evidence="1" id="KW-0234">DNA repair</keyword>
<dbReference type="Gene3D" id="3.40.50.300">
    <property type="entry name" value="P-loop containing nucleotide triphosphate hydrolases"/>
    <property type="match status" value="1"/>
</dbReference>
<accession>A0A1I8BJ42</accession>
<feature type="compositionally biased region" description="Low complexity" evidence="2">
    <location>
        <begin position="130"/>
        <end position="140"/>
    </location>
</feature>
<comment type="catalytic activity">
    <reaction evidence="1">
        <text>ATP + H2O = ADP + phosphate + H(+)</text>
        <dbReference type="Rhea" id="RHEA:13065"/>
        <dbReference type="ChEBI" id="CHEBI:15377"/>
        <dbReference type="ChEBI" id="CHEBI:15378"/>
        <dbReference type="ChEBI" id="CHEBI:30616"/>
        <dbReference type="ChEBI" id="CHEBI:43474"/>
        <dbReference type="ChEBI" id="CHEBI:456216"/>
        <dbReference type="EC" id="5.6.2.3"/>
    </reaction>
</comment>
<keyword evidence="6" id="KW-1185">Reference proteome</keyword>
<dbReference type="InterPro" id="IPR025476">
    <property type="entry name" value="Helitron_helicase-like"/>
</dbReference>
<dbReference type="GO" id="GO:0006310">
    <property type="term" value="P:DNA recombination"/>
    <property type="evidence" value="ECO:0007669"/>
    <property type="project" value="UniProtKB-KW"/>
</dbReference>
<dbReference type="CDD" id="cd18809">
    <property type="entry name" value="SF1_C_RecD"/>
    <property type="match status" value="1"/>
</dbReference>
<sequence>MPSKQHLARKKRKERYQSTGTPKSLLQDCGPPAQIAVETCNDNVPNFDRARSPTLVPPFSVSGSSTSVHPFSVSQLGLGVSSLGVAPSTSSVGPFSSSRALIRSDSLSSETIDKIPRFDDTTSICSSIDTDSDISSVCSSRGRGRPKKKVRSSGRPKKTSMSINNNESIVVEHIIPDEGIVVNEEPFTFLEPDPPSRNVRRSERIMNRQSTATPSQIFPNIPDSPKIDKVNPIESYCTRRHKGFPCADVRAKHTTEYYDSGDIGSSVCHYCDALLFESEVNLQHKTKFKTISSSFCCGCGAVSLPPYSTHPKDLQELLKGETKDSKEFLAYQNSYNSLLAFASVTVGHKDSSLDGSVCFMLNGEFSRHLSSMHSGNLTPSFSQLYILDANEALNLRTQNSICGGDRVNPETLKKLDALLRTLHPFAKVYKNFHSQYQAILEKDGPDSVKKFRLTLLEERDAPAPVKDKSLHTRQVNLPQEKSLFSVWTESDEPPQLKGIYITDLQGSLFQLPAYHPMTDTLCYPLLFPNGDDGFHKNVPFVRITKPPTNDDENSSNERSDDELEIDPSRKNFTTLRDYIRYRLAIRQSDSPHNIWSAGGGLSQKIVLDYAARIDAEVASFLRKPEFNLRATLPENVLKHLAKDANLESVDQLGSVIFFHKNNPGTRPYFQDMFYDATTIMSRTRKEGCASFMFTFTTNPRWPEIKRNFIRKDQKLVNRFDILCRIYADKLRKLHFLLDKKNIFGNILGYAESMEFQKRIGGPHLHRVFCTDTEATAENIDNLIWAHIPPKPDDSDQSAWANFIRKVRELLPKFQIHDCGDHCKGSNGRCMKGFPKPFSRQTILHDNKPADYYRPSPTDGGETLQVKHGSTYITYDNSRIVPYNPFILVMFQSHHNLEYAYGQSDNLKYALKYPFKGASFSYIKCQDNTVNVDEPAQYARMLFRSPAEAFCRIMSYKYAYLSHTVIPLTIHLPGQQKIYFAPATRKNNLKRVQKGILPETPLTQYWKMWKNGVIDKTILFENMPEKYSWKSDEKIWKERKFSTRDDKIKLRKLTIGRIYTISPREPEKFALYVLMKHFPGDPDHLKNVNGKFCDTFADAARLRGLFEDNSVWERTLREASYSLPPSQIRQLFVNILVFGSTESCIIDAPRLWEMFMESMYDRRCPDAEKPRRVDKALAIIERYLLANGKQMKDYGLPLPKNSLSNDPNKAIDEFFFPQHVNDDDIDGTVDTSSFEKAKLNTEQDKFFKLVRDSVMDPNPKDRKKVLATASTGIASTKFYAGGMTLHSAFRFGINHESGQIPSVPFDSYFGRRIIESNLIIIDEITMLEKTMIENVDLLCRTMVPQNKDLPFAGKVVIISGDWKQSLPVVINSSSHEAQVAVCLQSSHLYNIFHKTRLIQNMRLRPSELQFKDWLYKLGTDTSGDKIAIPKSMIVETRDELIAFVFDKGFDIPSSDLLKRLMLAPTNKSVDLNNSIVLTSLQSQSMDYFSIDKCLTEDPLSPYAADFDIAQLNNLTPTGMPAHHLHLKVGSILVLLVNLNTSKSLCNGTRLIVRKLHTNLIEAETISGSNHGMTIGISRVRSTYKDKRPDGVSFERFQFPVRIAFAMTITKVQGQTCERLGIDLSDDPFAHGQLYTALSRATNSDLIRVYAPGKPRDSEGNILITNVVARGLRFD</sequence>
<dbReference type="GO" id="GO:0000723">
    <property type="term" value="P:telomere maintenance"/>
    <property type="evidence" value="ECO:0007669"/>
    <property type="project" value="InterPro"/>
</dbReference>
<dbReference type="Pfam" id="PF21530">
    <property type="entry name" value="Pif1_2B_dom"/>
    <property type="match status" value="1"/>
</dbReference>
<feature type="domain" description="Helitron helicase-like" evidence="4">
    <location>
        <begin position="578"/>
        <end position="767"/>
    </location>
</feature>
<dbReference type="InterPro" id="IPR010285">
    <property type="entry name" value="DNA_helicase_pif1-like_DEAD"/>
</dbReference>
<feature type="region of interest" description="Disordered" evidence="2">
    <location>
        <begin position="542"/>
        <end position="564"/>
    </location>
</feature>
<dbReference type="WBParaSite" id="MhA1_Contig2496.frz3.fgene1">
    <property type="protein sequence ID" value="MhA1_Contig2496.frz3.fgene1"/>
    <property type="gene ID" value="MhA1_Contig2496.frz3.fgene1"/>
</dbReference>
<keyword evidence="1" id="KW-0547">Nucleotide-binding</keyword>
<dbReference type="Pfam" id="PF14214">
    <property type="entry name" value="Helitron_like_N"/>
    <property type="match status" value="1"/>
</dbReference>
<feature type="region of interest" description="Disordered" evidence="2">
    <location>
        <begin position="1"/>
        <end position="30"/>
    </location>
</feature>
<comment type="similarity">
    <text evidence="1">Belongs to the helicase family.</text>
</comment>
<dbReference type="GO" id="GO:0006281">
    <property type="term" value="P:DNA repair"/>
    <property type="evidence" value="ECO:0007669"/>
    <property type="project" value="UniProtKB-KW"/>
</dbReference>
<dbReference type="PANTHER" id="PTHR10492:SF57">
    <property type="entry name" value="ATP-DEPENDENT DNA HELICASE"/>
    <property type="match status" value="1"/>
</dbReference>
<dbReference type="EC" id="5.6.2.3" evidence="1"/>
<evidence type="ECO:0000259" key="5">
    <source>
        <dbReference type="Pfam" id="PF21530"/>
    </source>
</evidence>
<feature type="region of interest" description="Disordered" evidence="2">
    <location>
        <begin position="130"/>
        <end position="162"/>
    </location>
</feature>
<dbReference type="Pfam" id="PF05970">
    <property type="entry name" value="PIF1"/>
    <property type="match status" value="1"/>
</dbReference>
<dbReference type="GO" id="GO:0005524">
    <property type="term" value="F:ATP binding"/>
    <property type="evidence" value="ECO:0007669"/>
    <property type="project" value="UniProtKB-KW"/>
</dbReference>
<dbReference type="PANTHER" id="PTHR10492">
    <property type="match status" value="1"/>
</dbReference>
<feature type="compositionally biased region" description="Basic residues" evidence="2">
    <location>
        <begin position="142"/>
        <end position="158"/>
    </location>
</feature>
<name>A0A1I8BJ42_MELHA</name>
<feature type="compositionally biased region" description="Acidic residues" evidence="2">
    <location>
        <begin position="549"/>
        <end position="564"/>
    </location>
</feature>
<organism evidence="6 7">
    <name type="scientific">Meloidogyne hapla</name>
    <name type="common">Root-knot nematode worm</name>
    <dbReference type="NCBI Taxonomy" id="6305"/>
    <lineage>
        <taxon>Eukaryota</taxon>
        <taxon>Metazoa</taxon>
        <taxon>Ecdysozoa</taxon>
        <taxon>Nematoda</taxon>
        <taxon>Chromadorea</taxon>
        <taxon>Rhabditida</taxon>
        <taxon>Tylenchina</taxon>
        <taxon>Tylenchomorpha</taxon>
        <taxon>Tylenchoidea</taxon>
        <taxon>Meloidogynidae</taxon>
        <taxon>Meloidogyninae</taxon>
        <taxon>Meloidogyne</taxon>
    </lineage>
</organism>
<dbReference type="SUPFAM" id="SSF52540">
    <property type="entry name" value="P-loop containing nucleoside triphosphate hydrolases"/>
    <property type="match status" value="1"/>
</dbReference>
<evidence type="ECO:0000256" key="1">
    <source>
        <dbReference type="RuleBase" id="RU363044"/>
    </source>
</evidence>
<keyword evidence="1" id="KW-0067">ATP-binding</keyword>
<keyword evidence="1" id="KW-0347">Helicase</keyword>
<dbReference type="Proteomes" id="UP000095281">
    <property type="component" value="Unplaced"/>
</dbReference>
<evidence type="ECO:0000313" key="7">
    <source>
        <dbReference type="WBParaSite" id="MhA1_Contig2496.frz3.fgene1"/>
    </source>
</evidence>
<evidence type="ECO:0000256" key="2">
    <source>
        <dbReference type="SAM" id="MobiDB-lite"/>
    </source>
</evidence>
<reference evidence="7" key="1">
    <citation type="submission" date="2016-11" db="UniProtKB">
        <authorList>
            <consortium name="WormBaseParasite"/>
        </authorList>
    </citation>
    <scope>IDENTIFICATION</scope>
</reference>
<evidence type="ECO:0000259" key="4">
    <source>
        <dbReference type="Pfam" id="PF14214"/>
    </source>
</evidence>
<feature type="domain" description="DNA helicase Pif1-like DEAD-box helicase" evidence="3">
    <location>
        <begin position="1260"/>
        <end position="1417"/>
    </location>
</feature>
<feature type="domain" description="DNA helicase Pif1-like 2B" evidence="5">
    <location>
        <begin position="1510"/>
        <end position="1554"/>
    </location>
</feature>
<evidence type="ECO:0000313" key="6">
    <source>
        <dbReference type="Proteomes" id="UP000095281"/>
    </source>
</evidence>
<keyword evidence="1" id="KW-0227">DNA damage</keyword>
<evidence type="ECO:0000259" key="3">
    <source>
        <dbReference type="Pfam" id="PF05970"/>
    </source>
</evidence>
<dbReference type="GO" id="GO:0016887">
    <property type="term" value="F:ATP hydrolysis activity"/>
    <property type="evidence" value="ECO:0007669"/>
    <property type="project" value="RHEA"/>
</dbReference>